<keyword evidence="3 5" id="KW-1133">Transmembrane helix</keyword>
<comment type="subcellular location">
    <subcellularLocation>
        <location evidence="1">Membrane</location>
        <topology evidence="1">Multi-pass membrane protein</topology>
    </subcellularLocation>
</comment>
<evidence type="ECO:0000256" key="3">
    <source>
        <dbReference type="ARBA" id="ARBA00022989"/>
    </source>
</evidence>
<evidence type="ECO:0008006" key="10">
    <source>
        <dbReference type="Google" id="ProtNLM"/>
    </source>
</evidence>
<evidence type="ECO:0000256" key="1">
    <source>
        <dbReference type="ARBA" id="ARBA00004141"/>
    </source>
</evidence>
<evidence type="ECO:0000313" key="7">
    <source>
        <dbReference type="EMBL" id="RKP02901.1"/>
    </source>
</evidence>
<evidence type="ECO:0000313" key="8">
    <source>
        <dbReference type="Proteomes" id="UP000268535"/>
    </source>
</evidence>
<dbReference type="Proteomes" id="UP000274922">
    <property type="component" value="Unassembled WGS sequence"/>
</dbReference>
<feature type="transmembrane region" description="Helical" evidence="5">
    <location>
        <begin position="83"/>
        <end position="104"/>
    </location>
</feature>
<accession>A0A4P9XCM7</accession>
<evidence type="ECO:0000256" key="2">
    <source>
        <dbReference type="ARBA" id="ARBA00022692"/>
    </source>
</evidence>
<dbReference type="InterPro" id="IPR018499">
    <property type="entry name" value="Tetraspanin/Peripherin"/>
</dbReference>
<dbReference type="GO" id="GO:0016020">
    <property type="term" value="C:membrane"/>
    <property type="evidence" value="ECO:0007669"/>
    <property type="project" value="UniProtKB-SubCell"/>
</dbReference>
<sequence>MAPFSFANAWLALANGLLLLCGIILTTTAGTGLRAGKQGTLALGSNSIKVHNMYIGLVVMGIFILFTSLTGIVGSISPARARFLAFHSVCLTIGLICVLTFGIYTAGRVALDYRIIYNMSVSDWMGKSIASRKSLYKPYHCCSFTGPGDWLGPYDVSLGCHPESKRIGCQDALTEYLAGRFKLLVAATVLTTFFLLVCMIATGAVARRRARERAALFSQKARITRF</sequence>
<dbReference type="Proteomes" id="UP000268535">
    <property type="component" value="Unassembled WGS sequence"/>
</dbReference>
<proteinExistence type="predicted"/>
<dbReference type="EMBL" id="ML009344">
    <property type="protein sequence ID" value="RKO97251.1"/>
    <property type="molecule type" value="Genomic_DNA"/>
</dbReference>
<keyword evidence="9" id="KW-1185">Reference proteome</keyword>
<name>A0A4P9XCM7_9FUNG</name>
<dbReference type="Pfam" id="PF00335">
    <property type="entry name" value="Tetraspanin"/>
    <property type="match status" value="1"/>
</dbReference>
<feature type="transmembrane region" description="Helical" evidence="5">
    <location>
        <begin position="12"/>
        <end position="33"/>
    </location>
</feature>
<evidence type="ECO:0000256" key="4">
    <source>
        <dbReference type="ARBA" id="ARBA00023136"/>
    </source>
</evidence>
<protein>
    <recommendedName>
        <fullName evidence="10">Tetraspanin</fullName>
    </recommendedName>
</protein>
<reference evidence="8 9" key="1">
    <citation type="journal article" date="2018" name="Nat. Microbiol.">
        <title>Leveraging single-cell genomics to expand the fungal tree of life.</title>
        <authorList>
            <person name="Ahrendt S.R."/>
            <person name="Quandt C.A."/>
            <person name="Ciobanu D."/>
            <person name="Clum A."/>
            <person name="Salamov A."/>
            <person name="Andreopoulos B."/>
            <person name="Cheng J.F."/>
            <person name="Woyke T."/>
            <person name="Pelin A."/>
            <person name="Henrissat B."/>
            <person name="Reynolds N.K."/>
            <person name="Benny G.L."/>
            <person name="Smith M.E."/>
            <person name="James T.Y."/>
            <person name="Grigoriev I.V."/>
        </authorList>
    </citation>
    <scope>NUCLEOTIDE SEQUENCE [LARGE SCALE GENOMIC DNA]</scope>
    <source>
        <strain evidence="8 9">ATCC 52028</strain>
    </source>
</reference>
<dbReference type="AlphaFoldDB" id="A0A4P9XCM7"/>
<evidence type="ECO:0000256" key="5">
    <source>
        <dbReference type="SAM" id="Phobius"/>
    </source>
</evidence>
<dbReference type="EMBL" id="ML014133">
    <property type="protein sequence ID" value="RKP02901.1"/>
    <property type="molecule type" value="Genomic_DNA"/>
</dbReference>
<feature type="transmembrane region" description="Helical" evidence="5">
    <location>
        <begin position="183"/>
        <end position="206"/>
    </location>
</feature>
<reference evidence="7" key="2">
    <citation type="submission" date="2018-04" db="EMBL/GenBank/DDBJ databases">
        <title>Leveraging single-cell genomics to expand the Fungal Tree of Life.</title>
        <authorList>
            <consortium name="DOE Joint Genome Institute"/>
            <person name="Ahrendt S.R."/>
            <person name="Quandt C.A."/>
            <person name="Ciobanu D."/>
            <person name="Clum A."/>
            <person name="Salamov A."/>
            <person name="Andreopoulos B."/>
            <person name="Cheng J.-F."/>
            <person name="Woyke T."/>
            <person name="Pelin A."/>
            <person name="Henrissat B."/>
            <person name="Benny G.L."/>
            <person name="Smith M.E."/>
            <person name="James T.Y."/>
            <person name="Grigoriev I.V."/>
        </authorList>
    </citation>
    <scope>NUCLEOTIDE SEQUENCE</scope>
    <source>
        <strain evidence="7">ATCC 52028</strain>
    </source>
</reference>
<reference evidence="6" key="3">
    <citation type="submission" date="2018-08" db="EMBL/GenBank/DDBJ databases">
        <title>Leveraging single-cell genomics to expand the Fungal Tree of Life.</title>
        <authorList>
            <consortium name="DOE Joint Genome Institute"/>
            <person name="Ahrendt S.R."/>
            <person name="Quandt C.A."/>
            <person name="Ciobanu D."/>
            <person name="Clum A."/>
            <person name="Salamov A."/>
            <person name="Andreopoulos B."/>
            <person name="Cheng J.-F."/>
            <person name="Woyke T."/>
            <person name="Pelin A."/>
            <person name="Henrissat B."/>
            <person name="Reynolds N."/>
            <person name="Benny G.L."/>
            <person name="Smith M.E."/>
            <person name="James T.Y."/>
            <person name="Grigoriev I.V."/>
        </authorList>
    </citation>
    <scope>NUCLEOTIDE SEQUENCE</scope>
    <source>
        <strain evidence="6">ATCC 52028</strain>
    </source>
</reference>
<keyword evidence="2 5" id="KW-0812">Transmembrane</keyword>
<organism evidence="7 9">
    <name type="scientific">Caulochytrium protostelioides</name>
    <dbReference type="NCBI Taxonomy" id="1555241"/>
    <lineage>
        <taxon>Eukaryota</taxon>
        <taxon>Fungi</taxon>
        <taxon>Fungi incertae sedis</taxon>
        <taxon>Chytridiomycota</taxon>
        <taxon>Chytridiomycota incertae sedis</taxon>
        <taxon>Chytridiomycetes</taxon>
        <taxon>Caulochytriales</taxon>
        <taxon>Caulochytriaceae</taxon>
        <taxon>Caulochytrium</taxon>
    </lineage>
</organism>
<gene>
    <name evidence="6" type="ORF">CAUPRSCDRAFT_11068</name>
    <name evidence="7" type="ORF">CXG81DRAFT_17520</name>
</gene>
<keyword evidence="4 5" id="KW-0472">Membrane</keyword>
<evidence type="ECO:0000313" key="6">
    <source>
        <dbReference type="EMBL" id="RKO97251.1"/>
    </source>
</evidence>
<evidence type="ECO:0000313" key="9">
    <source>
        <dbReference type="Proteomes" id="UP000274922"/>
    </source>
</evidence>
<feature type="transmembrane region" description="Helical" evidence="5">
    <location>
        <begin position="53"/>
        <end position="76"/>
    </location>
</feature>